<dbReference type="PROSITE" id="PS51257">
    <property type="entry name" value="PROKAR_LIPOPROTEIN"/>
    <property type="match status" value="1"/>
</dbReference>
<dbReference type="AlphaFoldDB" id="A0A0H3FJK8"/>
<gene>
    <name evidence="3" type="ordered locus">Rahaq_4941</name>
</gene>
<feature type="region of interest" description="Disordered" evidence="1">
    <location>
        <begin position="146"/>
        <end position="179"/>
    </location>
</feature>
<proteinExistence type="predicted"/>
<dbReference type="InterPro" id="IPR025693">
    <property type="entry name" value="Gly-zipper_OmpA-like_dom"/>
</dbReference>
<name>A0A0H3FJK8_RAHSY</name>
<evidence type="ECO:0000313" key="4">
    <source>
        <dbReference type="Proteomes" id="UP000007257"/>
    </source>
</evidence>
<evidence type="ECO:0000313" key="3">
    <source>
        <dbReference type="EMBL" id="ADW76516.1"/>
    </source>
</evidence>
<dbReference type="OrthoDB" id="5573966at2"/>
<accession>A0A0H3FJK8</accession>
<organism evidence="3 4">
    <name type="scientific">Rahnella sp. (strain Y9602)</name>
    <dbReference type="NCBI Taxonomy" id="2703885"/>
    <lineage>
        <taxon>Bacteria</taxon>
        <taxon>Pseudomonadati</taxon>
        <taxon>Pseudomonadota</taxon>
        <taxon>Gammaproteobacteria</taxon>
        <taxon>Enterobacterales</taxon>
        <taxon>Yersiniaceae</taxon>
        <taxon>Rahnella</taxon>
    </lineage>
</organism>
<dbReference type="KEGG" id="rah:Rahaq_4941"/>
<dbReference type="Pfam" id="PF13436">
    <property type="entry name" value="Gly-zipper_OmpA"/>
    <property type="match status" value="1"/>
</dbReference>
<dbReference type="HOGENOM" id="CLU_119887_1_0_6"/>
<keyword evidence="3" id="KW-0614">Plasmid</keyword>
<geneLocation type="plasmid" evidence="3 4">
    <name>pRAHAQ01</name>
</geneLocation>
<feature type="domain" description="Glycine-zipper-containing OmpA-like membrane" evidence="2">
    <location>
        <begin position="68"/>
        <end position="110"/>
    </location>
</feature>
<reference evidence="4" key="1">
    <citation type="submission" date="2011-01" db="EMBL/GenBank/DDBJ databases">
        <title>Complete sequence of plasmid1 of Rahnella sp. Y9602.</title>
        <authorList>
            <consortium name="US DOE Joint Genome Institute"/>
            <person name="Lucas S."/>
            <person name="Copeland A."/>
            <person name="Lapidus A."/>
            <person name="Cheng J.-F."/>
            <person name="Goodwin L."/>
            <person name="Pitluck S."/>
            <person name="Lu M."/>
            <person name="Detter J.C."/>
            <person name="Han C."/>
            <person name="Tapia R."/>
            <person name="Land M."/>
            <person name="Hauser L."/>
            <person name="Kyrpides N."/>
            <person name="Ivanova N."/>
            <person name="Ovchinnikova G."/>
            <person name="Pagani I."/>
            <person name="Sobecky P.A."/>
            <person name="Martinez R.J."/>
            <person name="Woyke T."/>
        </authorList>
    </citation>
    <scope>NUCLEOTIDE SEQUENCE [LARGE SCALE GENOMIC DNA]</scope>
    <source>
        <strain evidence="4">Y9602</strain>
        <plasmid evidence="4">pRAHAQ01</plasmid>
    </source>
</reference>
<protein>
    <recommendedName>
        <fullName evidence="2">Glycine-zipper-containing OmpA-like membrane domain-containing protein</fullName>
    </recommendedName>
</protein>
<reference evidence="3 4" key="2">
    <citation type="journal article" date="2012" name="J. Bacteriol.">
        <title>Complete Genome Sequence of Rahnella sp. Strain Y9602, a Gammaproteobacterium Isolate from Metal- and Radionuclide-Contaminated Soil.</title>
        <authorList>
            <person name="Martinez R.J."/>
            <person name="Bruce D."/>
            <person name="Detter C."/>
            <person name="Goodwin L.A."/>
            <person name="Han J."/>
            <person name="Han C.S."/>
            <person name="Held B."/>
            <person name="Land M.L."/>
            <person name="Mikhailova N."/>
            <person name="Nolan M."/>
            <person name="Pennacchio L."/>
            <person name="Pitluck S."/>
            <person name="Tapia R."/>
            <person name="Woyke T."/>
            <person name="Sobecky P.A."/>
        </authorList>
    </citation>
    <scope>NUCLEOTIDE SEQUENCE [LARGE SCALE GENOMIC DNA]</scope>
    <source>
        <strain evidence="3 4">Y9602</strain>
        <plasmid evidence="3 4">pRAHAQ01</plasmid>
    </source>
</reference>
<sequence precursor="true">MNRFTPLAVIALTAALSGCVSPPTRPDVMVLPGTGKDYQQFRMDEMACRNDAYNSVNGGAQTANNNAVNTAAAGTVVGAAAGALLGAASHQAGAGALVGAGSGLLIGSAMGSNGAGASSGNLQDQYDTVYTQCMYAKGNKVPVDASYGYSAQPQAQSEVPPDYYPAPPGNNDVPPDYVP</sequence>
<dbReference type="eggNOG" id="ENOG5032S0D">
    <property type="taxonomic scope" value="Bacteria"/>
</dbReference>
<dbReference type="RefSeq" id="WP_013578197.1">
    <property type="nucleotide sequence ID" value="NC_015062.1"/>
</dbReference>
<evidence type="ECO:0000256" key="1">
    <source>
        <dbReference type="SAM" id="MobiDB-lite"/>
    </source>
</evidence>
<dbReference type="Proteomes" id="UP000007257">
    <property type="component" value="Plasmid pRAHAQ01"/>
</dbReference>
<evidence type="ECO:0000259" key="2">
    <source>
        <dbReference type="Pfam" id="PF13436"/>
    </source>
</evidence>
<dbReference type="EMBL" id="CP002506">
    <property type="protein sequence ID" value="ADW76516.1"/>
    <property type="molecule type" value="Genomic_DNA"/>
</dbReference>